<evidence type="ECO:0000256" key="11">
    <source>
        <dbReference type="ARBA" id="ARBA00049229"/>
    </source>
</evidence>
<reference evidence="12 13" key="1">
    <citation type="journal article" date="2017" name="Nat. Commun.">
        <title>In situ click chemistry generation of cyclooxygenase-2 inhibitors.</title>
        <authorList>
            <person name="Bhardwaj A."/>
            <person name="Kaur J."/>
            <person name="Wuest M."/>
            <person name="Wuest F."/>
        </authorList>
    </citation>
    <scope>NUCLEOTIDE SEQUENCE [LARGE SCALE GENOMIC DNA]</scope>
    <source>
        <strain evidence="12">S2_018_000_R2_106</strain>
    </source>
</reference>
<comment type="catalytic activity">
    <reaction evidence="9">
        <text>L-valine + 2-oxoglutarate = 3-methyl-2-oxobutanoate + L-glutamate</text>
        <dbReference type="Rhea" id="RHEA:24813"/>
        <dbReference type="ChEBI" id="CHEBI:11851"/>
        <dbReference type="ChEBI" id="CHEBI:16810"/>
        <dbReference type="ChEBI" id="CHEBI:29985"/>
        <dbReference type="ChEBI" id="CHEBI:57762"/>
        <dbReference type="EC" id="2.6.1.42"/>
    </reaction>
</comment>
<dbReference type="Gene3D" id="3.30.470.10">
    <property type="match status" value="1"/>
</dbReference>
<evidence type="ECO:0000256" key="5">
    <source>
        <dbReference type="ARBA" id="ARBA00009320"/>
    </source>
</evidence>
<keyword evidence="8" id="KW-0028">Amino-acid biosynthesis</keyword>
<proteinExistence type="inferred from homology"/>
<evidence type="ECO:0000256" key="9">
    <source>
        <dbReference type="ARBA" id="ARBA00048212"/>
    </source>
</evidence>
<comment type="similarity">
    <text evidence="5">Belongs to the class-IV pyridoxal-phosphate-dependent aminotransferase family.</text>
</comment>
<dbReference type="EMBL" id="VAFM01000002">
    <property type="protein sequence ID" value="TKW60723.1"/>
    <property type="molecule type" value="Genomic_DNA"/>
</dbReference>
<evidence type="ECO:0000256" key="2">
    <source>
        <dbReference type="ARBA" id="ARBA00004824"/>
    </source>
</evidence>
<organism evidence="12 13">
    <name type="scientific">Blastochloris viridis</name>
    <name type="common">Rhodopseudomonas viridis</name>
    <dbReference type="NCBI Taxonomy" id="1079"/>
    <lineage>
        <taxon>Bacteria</taxon>
        <taxon>Pseudomonadati</taxon>
        <taxon>Pseudomonadota</taxon>
        <taxon>Alphaproteobacteria</taxon>
        <taxon>Hyphomicrobiales</taxon>
        <taxon>Blastochloridaceae</taxon>
        <taxon>Blastochloris</taxon>
    </lineage>
</organism>
<evidence type="ECO:0000256" key="3">
    <source>
        <dbReference type="ARBA" id="ARBA00004931"/>
    </source>
</evidence>
<evidence type="ECO:0000256" key="1">
    <source>
        <dbReference type="ARBA" id="ARBA00003109"/>
    </source>
</evidence>
<comment type="pathway">
    <text evidence="4">Amino-acid biosynthesis; L-leucine biosynthesis; L-leucine from 3-methyl-2-oxobutanoate: step 4/4.</text>
</comment>
<dbReference type="GO" id="GO:0004084">
    <property type="term" value="F:branched-chain-amino-acid transaminase activity"/>
    <property type="evidence" value="ECO:0007669"/>
    <property type="project" value="UniProtKB-EC"/>
</dbReference>
<dbReference type="GO" id="GO:0009082">
    <property type="term" value="P:branched-chain amino acid biosynthetic process"/>
    <property type="evidence" value="ECO:0007669"/>
    <property type="project" value="UniProtKB-KW"/>
</dbReference>
<comment type="catalytic activity">
    <reaction evidence="10">
        <text>L-isoleucine + 2-oxoglutarate = (S)-3-methyl-2-oxopentanoate + L-glutamate</text>
        <dbReference type="Rhea" id="RHEA:24801"/>
        <dbReference type="ChEBI" id="CHEBI:16810"/>
        <dbReference type="ChEBI" id="CHEBI:29985"/>
        <dbReference type="ChEBI" id="CHEBI:35146"/>
        <dbReference type="ChEBI" id="CHEBI:58045"/>
        <dbReference type="EC" id="2.6.1.42"/>
    </reaction>
</comment>
<evidence type="ECO:0000256" key="8">
    <source>
        <dbReference type="ARBA" id="ARBA00023304"/>
    </source>
</evidence>
<dbReference type="PANTHER" id="PTHR42743">
    <property type="entry name" value="AMINO-ACID AMINOTRANSFERASE"/>
    <property type="match status" value="1"/>
</dbReference>
<evidence type="ECO:0000256" key="10">
    <source>
        <dbReference type="ARBA" id="ARBA00048798"/>
    </source>
</evidence>
<keyword evidence="8" id="KW-0100">Branched-chain amino acid biosynthesis</keyword>
<dbReference type="InterPro" id="IPR043132">
    <property type="entry name" value="BCAT-like_C"/>
</dbReference>
<evidence type="ECO:0000256" key="6">
    <source>
        <dbReference type="ARBA" id="ARBA00013053"/>
    </source>
</evidence>
<comment type="function">
    <text evidence="1">Acts on leucine, isoleucine and valine.</text>
</comment>
<accession>A0A6N4R503</accession>
<sequence length="299" mass="32144">MAAMYMVNGVLTADKPTVTLGDFGFARGITVFELFRVYGRTPFRMGPHLDRLERGCAVMGIELPFSRAELEQQIATLMAQHTYPHSAVKLYVTAGECGAPSGLSLAACTNFAPQLYILEDAVTMKHPQAAYGMENHVRGQNLKSVDAIRELPEVKTANYGIGYVAAKRAGTAYDDVLFTTPQGFVTEATRSNFFAVINDKLVTAKSGMLEGITRGVILELAAELGIATEVRDVTVAELAGATEAFTSGSIAEMVPVRSLNDVVLPGGDDRTQTPVFRALREAFTARVAQECGDDHSKAA</sequence>
<comment type="catalytic activity">
    <reaction evidence="11">
        <text>L-leucine + 2-oxoglutarate = 4-methyl-2-oxopentanoate + L-glutamate</text>
        <dbReference type="Rhea" id="RHEA:18321"/>
        <dbReference type="ChEBI" id="CHEBI:16810"/>
        <dbReference type="ChEBI" id="CHEBI:17865"/>
        <dbReference type="ChEBI" id="CHEBI:29985"/>
        <dbReference type="ChEBI" id="CHEBI:57427"/>
        <dbReference type="EC" id="2.6.1.42"/>
    </reaction>
</comment>
<dbReference type="InterPro" id="IPR050571">
    <property type="entry name" value="Class-IV_PLP-Dep_Aminotrnsfr"/>
</dbReference>
<comment type="caution">
    <text evidence="12">The sequence shown here is derived from an EMBL/GenBank/DDBJ whole genome shotgun (WGS) entry which is preliminary data.</text>
</comment>
<dbReference type="AlphaFoldDB" id="A0A6N4R503"/>
<dbReference type="Proteomes" id="UP000320948">
    <property type="component" value="Unassembled WGS sequence"/>
</dbReference>
<name>A0A6N4R503_BLAVI</name>
<dbReference type="PANTHER" id="PTHR42743:SF11">
    <property type="entry name" value="AMINODEOXYCHORISMATE LYASE"/>
    <property type="match status" value="1"/>
</dbReference>
<protein>
    <recommendedName>
        <fullName evidence="7">Probable branched-chain-amino-acid aminotransferase</fullName>
        <ecNumber evidence="6">2.6.1.42</ecNumber>
    </recommendedName>
</protein>
<comment type="pathway">
    <text evidence="3">Amino-acid biosynthesis; L-valine biosynthesis; L-valine from pyruvate: step 4/4.</text>
</comment>
<evidence type="ECO:0000256" key="4">
    <source>
        <dbReference type="ARBA" id="ARBA00005072"/>
    </source>
</evidence>
<evidence type="ECO:0000313" key="12">
    <source>
        <dbReference type="EMBL" id="TKW60723.1"/>
    </source>
</evidence>
<dbReference type="EC" id="2.6.1.42" evidence="6"/>
<comment type="pathway">
    <text evidence="2">Amino-acid biosynthesis; L-isoleucine biosynthesis; L-isoleucine from 2-oxobutanoate: step 4/4.</text>
</comment>
<dbReference type="InterPro" id="IPR043131">
    <property type="entry name" value="BCAT-like_N"/>
</dbReference>
<dbReference type="InterPro" id="IPR036038">
    <property type="entry name" value="Aminotransferase-like"/>
</dbReference>
<dbReference type="Gene3D" id="3.20.10.10">
    <property type="entry name" value="D-amino Acid Aminotransferase, subunit A, domain 2"/>
    <property type="match status" value="1"/>
</dbReference>
<dbReference type="Pfam" id="PF01063">
    <property type="entry name" value="Aminotran_4"/>
    <property type="match status" value="1"/>
</dbReference>
<gene>
    <name evidence="12" type="ORF">DI628_07455</name>
</gene>
<evidence type="ECO:0000313" key="13">
    <source>
        <dbReference type="Proteomes" id="UP000320948"/>
    </source>
</evidence>
<evidence type="ECO:0000256" key="7">
    <source>
        <dbReference type="ARBA" id="ARBA00014472"/>
    </source>
</evidence>
<dbReference type="InterPro" id="IPR001544">
    <property type="entry name" value="Aminotrans_IV"/>
</dbReference>
<dbReference type="SUPFAM" id="SSF56752">
    <property type="entry name" value="D-aminoacid aminotransferase-like PLP-dependent enzymes"/>
    <property type="match status" value="1"/>
</dbReference>
<dbReference type="CDD" id="cd00449">
    <property type="entry name" value="PLPDE_IV"/>
    <property type="match status" value="1"/>
</dbReference>